<dbReference type="Proteomes" id="UP000750197">
    <property type="component" value="Unassembled WGS sequence"/>
</dbReference>
<name>A0A8J7YTN7_9ARCH</name>
<dbReference type="EMBL" id="JAHEAC010000003">
    <property type="protein sequence ID" value="MBX8643268.1"/>
    <property type="molecule type" value="Genomic_DNA"/>
</dbReference>
<organism evidence="2 4">
    <name type="scientific">Candidatus Sysuiplasma superficiale</name>
    <dbReference type="NCBI Taxonomy" id="2823368"/>
    <lineage>
        <taxon>Archaea</taxon>
        <taxon>Methanobacteriati</taxon>
        <taxon>Thermoplasmatota</taxon>
        <taxon>Thermoplasmata</taxon>
        <taxon>Candidatus Sysuiplasmatales</taxon>
        <taxon>Candidatus Sysuiplasmataceae</taxon>
        <taxon>Candidatus Sysuiplasma</taxon>
    </lineage>
</organism>
<reference evidence="2" key="1">
    <citation type="submission" date="2021-04" db="EMBL/GenBank/DDBJ databases">
        <title>Genomic insights into ecological role and evolution of a novel Thermoplasmata order Candidatus Sysuiplasmatales.</title>
        <authorList>
            <person name="Yuan Y."/>
        </authorList>
    </citation>
    <scope>NUCLEOTIDE SEQUENCE</scope>
    <source>
        <strain evidence="3">TUT19-bin139</strain>
        <strain evidence="2">YP2-bin.285</strain>
    </source>
</reference>
<evidence type="ECO:0000313" key="3">
    <source>
        <dbReference type="EMBL" id="MBX8643268.1"/>
    </source>
</evidence>
<evidence type="ECO:0000256" key="1">
    <source>
        <dbReference type="SAM" id="MobiDB-lite"/>
    </source>
</evidence>
<accession>A0A8J7YTN7</accession>
<gene>
    <name evidence="2" type="ORF">J9259_05515</name>
    <name evidence="3" type="ORF">KIY12_00840</name>
</gene>
<dbReference type="EMBL" id="JAGVSJ010000011">
    <property type="protein sequence ID" value="MBX8631960.1"/>
    <property type="molecule type" value="Genomic_DNA"/>
</dbReference>
<evidence type="ECO:0000313" key="4">
    <source>
        <dbReference type="Proteomes" id="UP000716004"/>
    </source>
</evidence>
<dbReference type="AlphaFoldDB" id="A0A8J7YTN7"/>
<sequence>MSGETQKMHVHTRGVRTKPQAGWGRRRKNWNTLSHYGKASLKPRNEISRCVADVTGNMRSAGVLEAVKPTKRSESACKRFEGED</sequence>
<feature type="region of interest" description="Disordered" evidence="1">
    <location>
        <begin position="1"/>
        <end position="23"/>
    </location>
</feature>
<comment type="caution">
    <text evidence="2">The sequence shown here is derived from an EMBL/GenBank/DDBJ whole genome shotgun (WGS) entry which is preliminary data.</text>
</comment>
<protein>
    <submittedName>
        <fullName evidence="2">Uncharacterized protein</fullName>
    </submittedName>
</protein>
<proteinExistence type="predicted"/>
<dbReference type="Proteomes" id="UP000716004">
    <property type="component" value="Unassembled WGS sequence"/>
</dbReference>
<evidence type="ECO:0000313" key="2">
    <source>
        <dbReference type="EMBL" id="MBX8631960.1"/>
    </source>
</evidence>